<dbReference type="PROSITE" id="PS01186">
    <property type="entry name" value="EGF_2"/>
    <property type="match status" value="1"/>
</dbReference>
<dbReference type="FunFam" id="2.10.25.10:FF:000012">
    <property type="entry name" value="Delta-like protein"/>
    <property type="match status" value="2"/>
</dbReference>
<evidence type="ECO:0000256" key="3">
    <source>
        <dbReference type="ARBA" id="ARBA00022737"/>
    </source>
</evidence>
<keyword evidence="7" id="KW-0472">Membrane</keyword>
<dbReference type="Gene3D" id="2.10.25.10">
    <property type="entry name" value="Laminin"/>
    <property type="match status" value="2"/>
</dbReference>
<proteinExistence type="predicted"/>
<dbReference type="PROSITE" id="PS50026">
    <property type="entry name" value="EGF_3"/>
    <property type="match status" value="2"/>
</dbReference>
<dbReference type="PANTHER" id="PTHR24049">
    <property type="entry name" value="CRUMBS FAMILY MEMBER"/>
    <property type="match status" value="1"/>
</dbReference>
<evidence type="ECO:0000256" key="6">
    <source>
        <dbReference type="PROSITE-ProRule" id="PRU00076"/>
    </source>
</evidence>
<dbReference type="InterPro" id="IPR051022">
    <property type="entry name" value="Notch_Cell-Fate_Det"/>
</dbReference>
<name>A0A8B6HSN8_MYTGA</name>
<keyword evidence="7" id="KW-0812">Transmembrane</keyword>
<dbReference type="InterPro" id="IPR000742">
    <property type="entry name" value="EGF"/>
</dbReference>
<protein>
    <recommendedName>
        <fullName evidence="8">EGF-like domain-containing protein</fullName>
    </recommendedName>
</protein>
<dbReference type="CDD" id="cd00054">
    <property type="entry name" value="EGF_CA"/>
    <property type="match status" value="1"/>
</dbReference>
<dbReference type="Proteomes" id="UP000596742">
    <property type="component" value="Unassembled WGS sequence"/>
</dbReference>
<accession>A0A8B6HSN8</accession>
<dbReference type="Pfam" id="PF00008">
    <property type="entry name" value="EGF"/>
    <property type="match status" value="1"/>
</dbReference>
<feature type="domain" description="EGF-like" evidence="8">
    <location>
        <begin position="93"/>
        <end position="126"/>
    </location>
</feature>
<feature type="transmembrane region" description="Helical" evidence="7">
    <location>
        <begin position="41"/>
        <end position="63"/>
    </location>
</feature>
<dbReference type="AlphaFoldDB" id="A0A8B6HSN8"/>
<dbReference type="OrthoDB" id="6119053at2759"/>
<keyword evidence="4 6" id="KW-1015">Disulfide bond</keyword>
<keyword evidence="5" id="KW-0325">Glycoprotein</keyword>
<organism evidence="9 10">
    <name type="scientific">Mytilus galloprovincialis</name>
    <name type="common">Mediterranean mussel</name>
    <dbReference type="NCBI Taxonomy" id="29158"/>
    <lineage>
        <taxon>Eukaryota</taxon>
        <taxon>Metazoa</taxon>
        <taxon>Spiralia</taxon>
        <taxon>Lophotrochozoa</taxon>
        <taxon>Mollusca</taxon>
        <taxon>Bivalvia</taxon>
        <taxon>Autobranchia</taxon>
        <taxon>Pteriomorphia</taxon>
        <taxon>Mytilida</taxon>
        <taxon>Mytiloidea</taxon>
        <taxon>Mytilidae</taxon>
        <taxon>Mytilinae</taxon>
        <taxon>Mytilus</taxon>
    </lineage>
</organism>
<comment type="caution">
    <text evidence="6">Lacks conserved residue(s) required for the propagation of feature annotation.</text>
</comment>
<dbReference type="SMART" id="SM00181">
    <property type="entry name" value="EGF"/>
    <property type="match status" value="2"/>
</dbReference>
<keyword evidence="10" id="KW-1185">Reference proteome</keyword>
<feature type="disulfide bond" evidence="6">
    <location>
        <begin position="155"/>
        <end position="164"/>
    </location>
</feature>
<comment type="caution">
    <text evidence="9">The sequence shown here is derived from an EMBL/GenBank/DDBJ whole genome shotgun (WGS) entry which is preliminary data.</text>
</comment>
<sequence>MDSYNTVYKGSDEIQMSRLVNEEDDFGTQSLLKDRRKWRTLSLALGLLSVVCIIAIVVLSVLASGKVSQEEKTKETSAFQQGTPCDNQPCFNGVSVCDSNPCSNGGLCQVKGDTYKCTVILGFSGDQCDVSACDSNPCQNKGACKVSGDSYICGCLSGYFGRQCEEKGYSDYVIMFTEPPRSDNVPQLYIRSSESGAVSVYSKIGLIRTIDLISDTNSITLPNSLFTKDGISNDAIHVNSTVPIVLYGFVSDTAVDGYLAVPSTVLPVRSSTLVQHLKLENEEY</sequence>
<keyword evidence="1 6" id="KW-0245">EGF-like domain</keyword>
<evidence type="ECO:0000256" key="2">
    <source>
        <dbReference type="ARBA" id="ARBA00022729"/>
    </source>
</evidence>
<evidence type="ECO:0000313" key="9">
    <source>
        <dbReference type="EMBL" id="VDI83446.1"/>
    </source>
</evidence>
<keyword evidence="7" id="KW-1133">Transmembrane helix</keyword>
<evidence type="ECO:0000256" key="5">
    <source>
        <dbReference type="ARBA" id="ARBA00023180"/>
    </source>
</evidence>
<evidence type="ECO:0000256" key="7">
    <source>
        <dbReference type="SAM" id="Phobius"/>
    </source>
</evidence>
<dbReference type="EMBL" id="UYJE01010463">
    <property type="protein sequence ID" value="VDI83446.1"/>
    <property type="molecule type" value="Genomic_DNA"/>
</dbReference>
<evidence type="ECO:0000313" key="10">
    <source>
        <dbReference type="Proteomes" id="UP000596742"/>
    </source>
</evidence>
<feature type="domain" description="EGF-like" evidence="8">
    <location>
        <begin position="129"/>
        <end position="165"/>
    </location>
</feature>
<keyword evidence="2" id="KW-0732">Signal</keyword>
<reference evidence="9" key="1">
    <citation type="submission" date="2018-11" db="EMBL/GenBank/DDBJ databases">
        <authorList>
            <person name="Alioto T."/>
            <person name="Alioto T."/>
        </authorList>
    </citation>
    <scope>NUCLEOTIDE SEQUENCE</scope>
</reference>
<evidence type="ECO:0000256" key="1">
    <source>
        <dbReference type="ARBA" id="ARBA00022536"/>
    </source>
</evidence>
<gene>
    <name evidence="9" type="ORF">MGAL_10B036692</name>
</gene>
<dbReference type="PROSITE" id="PS00022">
    <property type="entry name" value="EGF_1"/>
    <property type="match status" value="1"/>
</dbReference>
<evidence type="ECO:0000256" key="4">
    <source>
        <dbReference type="ARBA" id="ARBA00023157"/>
    </source>
</evidence>
<dbReference type="SUPFAM" id="SSF57196">
    <property type="entry name" value="EGF/Laminin"/>
    <property type="match status" value="2"/>
</dbReference>
<evidence type="ECO:0000259" key="8">
    <source>
        <dbReference type="PROSITE" id="PS50026"/>
    </source>
</evidence>
<keyword evidence="3" id="KW-0677">Repeat</keyword>